<sequence length="109" mass="11929">MSFGDAFAPLWTVGTIGVWLAAVTVVLAWFGTSAAPRHERMRWRELDGRGRLDRVRRGAARLAELHRRGRPATPWAGPDERPRPVAAPCDDEGPGTPGDRTSDGCRPNS</sequence>
<protein>
    <submittedName>
        <fullName evidence="3">Uncharacterized protein</fullName>
    </submittedName>
</protein>
<name>A0A941HZA4_9MICO</name>
<feature type="transmembrane region" description="Helical" evidence="2">
    <location>
        <begin position="6"/>
        <end position="32"/>
    </location>
</feature>
<proteinExistence type="predicted"/>
<keyword evidence="2" id="KW-0472">Membrane</keyword>
<evidence type="ECO:0000256" key="1">
    <source>
        <dbReference type="SAM" id="MobiDB-lite"/>
    </source>
</evidence>
<keyword evidence="2" id="KW-0812">Transmembrane</keyword>
<dbReference type="AlphaFoldDB" id="A0A941HZA4"/>
<organism evidence="3 4">
    <name type="scientific">Phycicoccus avicenniae</name>
    <dbReference type="NCBI Taxonomy" id="2828860"/>
    <lineage>
        <taxon>Bacteria</taxon>
        <taxon>Bacillati</taxon>
        <taxon>Actinomycetota</taxon>
        <taxon>Actinomycetes</taxon>
        <taxon>Micrococcales</taxon>
        <taxon>Intrasporangiaceae</taxon>
        <taxon>Phycicoccus</taxon>
    </lineage>
</organism>
<keyword evidence="2" id="KW-1133">Transmembrane helix</keyword>
<keyword evidence="4" id="KW-1185">Reference proteome</keyword>
<reference evidence="3" key="1">
    <citation type="submission" date="2021-04" db="EMBL/GenBank/DDBJ databases">
        <title>Phycicoccus avicenniae sp. nov., a novel endophytic actinomycetes isolated from branch of Avicennia mariana.</title>
        <authorList>
            <person name="Tuo L."/>
        </authorList>
    </citation>
    <scope>NUCLEOTIDE SEQUENCE</scope>
    <source>
        <strain evidence="3">BSK3Z-2</strain>
    </source>
</reference>
<dbReference type="EMBL" id="JAGSNF010000004">
    <property type="protein sequence ID" value="MBR7742715.1"/>
    <property type="molecule type" value="Genomic_DNA"/>
</dbReference>
<evidence type="ECO:0000256" key="2">
    <source>
        <dbReference type="SAM" id="Phobius"/>
    </source>
</evidence>
<comment type="caution">
    <text evidence="3">The sequence shown here is derived from an EMBL/GenBank/DDBJ whole genome shotgun (WGS) entry which is preliminary data.</text>
</comment>
<evidence type="ECO:0000313" key="3">
    <source>
        <dbReference type="EMBL" id="MBR7742715.1"/>
    </source>
</evidence>
<dbReference type="Proteomes" id="UP000677016">
    <property type="component" value="Unassembled WGS sequence"/>
</dbReference>
<feature type="region of interest" description="Disordered" evidence="1">
    <location>
        <begin position="63"/>
        <end position="109"/>
    </location>
</feature>
<accession>A0A941HZA4</accession>
<dbReference type="RefSeq" id="WP_211601864.1">
    <property type="nucleotide sequence ID" value="NZ_JAGSNF010000004.1"/>
</dbReference>
<gene>
    <name evidence="3" type="ORF">KC207_05355</name>
</gene>
<evidence type="ECO:0000313" key="4">
    <source>
        <dbReference type="Proteomes" id="UP000677016"/>
    </source>
</evidence>